<protein>
    <recommendedName>
        <fullName evidence="4">Arginase family protein</fullName>
    </recommendedName>
</protein>
<evidence type="ECO:0008006" key="4">
    <source>
        <dbReference type="Google" id="ProtNLM"/>
    </source>
</evidence>
<dbReference type="PANTHER" id="PTHR11358">
    <property type="entry name" value="ARGINASE/AGMATINASE"/>
    <property type="match status" value="1"/>
</dbReference>
<dbReference type="EMBL" id="UINC01147402">
    <property type="protein sequence ID" value="SVD38708.1"/>
    <property type="molecule type" value="Genomic_DNA"/>
</dbReference>
<dbReference type="PROSITE" id="PS51409">
    <property type="entry name" value="ARGINASE_2"/>
    <property type="match status" value="1"/>
</dbReference>
<reference evidence="3" key="1">
    <citation type="submission" date="2018-05" db="EMBL/GenBank/DDBJ databases">
        <authorList>
            <person name="Lanie J.A."/>
            <person name="Ng W.-L."/>
            <person name="Kazmierczak K.M."/>
            <person name="Andrzejewski T.M."/>
            <person name="Davidsen T.M."/>
            <person name="Wayne K.J."/>
            <person name="Tettelin H."/>
            <person name="Glass J.I."/>
            <person name="Rusch D."/>
            <person name="Podicherti R."/>
            <person name="Tsui H.-C.T."/>
            <person name="Winkler M.E."/>
        </authorList>
    </citation>
    <scope>NUCLEOTIDE SEQUENCE</scope>
</reference>
<evidence type="ECO:0000256" key="2">
    <source>
        <dbReference type="ARBA" id="ARBA00022801"/>
    </source>
</evidence>
<dbReference type="SUPFAM" id="SSF52768">
    <property type="entry name" value="Arginase/deacetylase"/>
    <property type="match status" value="1"/>
</dbReference>
<dbReference type="InterPro" id="IPR023696">
    <property type="entry name" value="Ureohydrolase_dom_sf"/>
</dbReference>
<gene>
    <name evidence="3" type="ORF">METZ01_LOCUS391562</name>
</gene>
<dbReference type="Gene3D" id="3.40.800.10">
    <property type="entry name" value="Ureohydrolase domain"/>
    <property type="match status" value="1"/>
</dbReference>
<sequence>MANCTQESANDKIYAKAKRIMNKYRSFFIGGDHSITYPILKAQTKPFDVFWFDAHPDLYDFYKHKFSHATVMRRILELHNCRTIYLIGNRAIEPEEKEFLKDTERVKRIHFNQIKRTHSRRYYITIDMDVLDPSEAP</sequence>
<feature type="non-terminal residue" evidence="3">
    <location>
        <position position="137"/>
    </location>
</feature>
<proteinExistence type="predicted"/>
<name>A0A382UYD6_9ZZZZ</name>
<keyword evidence="1" id="KW-0479">Metal-binding</keyword>
<dbReference type="Pfam" id="PF00491">
    <property type="entry name" value="Arginase"/>
    <property type="match status" value="1"/>
</dbReference>
<evidence type="ECO:0000256" key="1">
    <source>
        <dbReference type="ARBA" id="ARBA00022723"/>
    </source>
</evidence>
<evidence type="ECO:0000313" key="3">
    <source>
        <dbReference type="EMBL" id="SVD38708.1"/>
    </source>
</evidence>
<dbReference type="InterPro" id="IPR006035">
    <property type="entry name" value="Ureohydrolase"/>
</dbReference>
<dbReference type="GO" id="GO:0008783">
    <property type="term" value="F:agmatinase activity"/>
    <property type="evidence" value="ECO:0007669"/>
    <property type="project" value="TreeGrafter"/>
</dbReference>
<accession>A0A382UYD6</accession>
<dbReference type="GO" id="GO:0046872">
    <property type="term" value="F:metal ion binding"/>
    <property type="evidence" value="ECO:0007669"/>
    <property type="project" value="UniProtKB-KW"/>
</dbReference>
<keyword evidence="2" id="KW-0378">Hydrolase</keyword>
<dbReference type="PANTHER" id="PTHR11358:SF26">
    <property type="entry name" value="GUANIDINO ACID HYDROLASE, MITOCHONDRIAL"/>
    <property type="match status" value="1"/>
</dbReference>
<organism evidence="3">
    <name type="scientific">marine metagenome</name>
    <dbReference type="NCBI Taxonomy" id="408172"/>
    <lineage>
        <taxon>unclassified sequences</taxon>
        <taxon>metagenomes</taxon>
        <taxon>ecological metagenomes</taxon>
    </lineage>
</organism>
<dbReference type="AlphaFoldDB" id="A0A382UYD6"/>
<dbReference type="GO" id="GO:0033389">
    <property type="term" value="P:putrescine biosynthetic process from arginine, via agmatine"/>
    <property type="evidence" value="ECO:0007669"/>
    <property type="project" value="TreeGrafter"/>
</dbReference>